<evidence type="ECO:0008006" key="14">
    <source>
        <dbReference type="Google" id="ProtNLM"/>
    </source>
</evidence>
<dbReference type="OrthoDB" id="1055148at2759"/>
<dbReference type="PANTHER" id="PTHR46300:SF2">
    <property type="entry name" value="CYTOCHROME P450 MONOOXYGENASE ALNH-RELATED"/>
    <property type="match status" value="1"/>
</dbReference>
<evidence type="ECO:0000256" key="1">
    <source>
        <dbReference type="ARBA" id="ARBA00001971"/>
    </source>
</evidence>
<dbReference type="InterPro" id="IPR001128">
    <property type="entry name" value="Cyt_P450"/>
</dbReference>
<evidence type="ECO:0000256" key="5">
    <source>
        <dbReference type="ARBA" id="ARBA00022692"/>
    </source>
</evidence>
<evidence type="ECO:0000256" key="10">
    <source>
        <dbReference type="ARBA" id="ARBA00023033"/>
    </source>
</evidence>
<sequence length="262" mass="30443">MSTTGLRLPPGPPGKPIIGNALDMPTIREWETYARWAKEYGEIVYVNILGTPMVFINSRRLAYEVFEKRSSLYSDRMVSLPMLWELMGFDWSMAFQCYGIWWRRHRRAMHEKFHPTAVEGYKPVQLKHTRELLCQLLRQPEDYVKHIRHAAGAIIMEIGYGICIKTENDLYIHIAKETIRAAGEAGAPSRFFVDLLPWMKYIPEWVPGASFQTQAKIWKEYGRKITELPFQTTKAAIVRVCQGDRVTSYHHLIVLSHGSKTW</sequence>
<keyword evidence="9" id="KW-0408">Iron</keyword>
<dbReference type="Pfam" id="PF00067">
    <property type="entry name" value="p450"/>
    <property type="match status" value="1"/>
</dbReference>
<comment type="subcellular location">
    <subcellularLocation>
        <location evidence="2">Membrane</location>
    </subcellularLocation>
</comment>
<evidence type="ECO:0000313" key="13">
    <source>
        <dbReference type="Proteomes" id="UP000054279"/>
    </source>
</evidence>
<gene>
    <name evidence="12" type="ORF">M422DRAFT_193309</name>
</gene>
<evidence type="ECO:0000256" key="4">
    <source>
        <dbReference type="ARBA" id="ARBA00022617"/>
    </source>
</evidence>
<reference evidence="12 13" key="1">
    <citation type="submission" date="2014-06" db="EMBL/GenBank/DDBJ databases">
        <title>Evolutionary Origins and Diversification of the Mycorrhizal Mutualists.</title>
        <authorList>
            <consortium name="DOE Joint Genome Institute"/>
            <consortium name="Mycorrhizal Genomics Consortium"/>
            <person name="Kohler A."/>
            <person name="Kuo A."/>
            <person name="Nagy L.G."/>
            <person name="Floudas D."/>
            <person name="Copeland A."/>
            <person name="Barry K.W."/>
            <person name="Cichocki N."/>
            <person name="Veneault-Fourrey C."/>
            <person name="LaButti K."/>
            <person name="Lindquist E.A."/>
            <person name="Lipzen A."/>
            <person name="Lundell T."/>
            <person name="Morin E."/>
            <person name="Murat C."/>
            <person name="Riley R."/>
            <person name="Ohm R."/>
            <person name="Sun H."/>
            <person name="Tunlid A."/>
            <person name="Henrissat B."/>
            <person name="Grigoriev I.V."/>
            <person name="Hibbett D.S."/>
            <person name="Martin F."/>
        </authorList>
    </citation>
    <scope>NUCLEOTIDE SEQUENCE [LARGE SCALE GENOMIC DNA]</scope>
    <source>
        <strain evidence="12 13">SS14</strain>
    </source>
</reference>
<dbReference type="PANTHER" id="PTHR46300">
    <property type="entry name" value="P450, PUTATIVE (EUROFUNG)-RELATED-RELATED"/>
    <property type="match status" value="1"/>
</dbReference>
<evidence type="ECO:0000256" key="9">
    <source>
        <dbReference type="ARBA" id="ARBA00023004"/>
    </source>
</evidence>
<dbReference type="GO" id="GO:0016705">
    <property type="term" value="F:oxidoreductase activity, acting on paired donors, with incorporation or reduction of molecular oxygen"/>
    <property type="evidence" value="ECO:0007669"/>
    <property type="project" value="InterPro"/>
</dbReference>
<keyword evidence="7" id="KW-1133">Transmembrane helix</keyword>
<dbReference type="SUPFAM" id="SSF48264">
    <property type="entry name" value="Cytochrome P450"/>
    <property type="match status" value="1"/>
</dbReference>
<dbReference type="InterPro" id="IPR050364">
    <property type="entry name" value="Cytochrome_P450_fung"/>
</dbReference>
<name>A0A0C9UJK0_SPHS4</name>
<keyword evidence="13" id="KW-1185">Reference proteome</keyword>
<evidence type="ECO:0000256" key="7">
    <source>
        <dbReference type="ARBA" id="ARBA00022989"/>
    </source>
</evidence>
<dbReference type="Gene3D" id="1.10.630.10">
    <property type="entry name" value="Cytochrome P450"/>
    <property type="match status" value="1"/>
</dbReference>
<evidence type="ECO:0000256" key="11">
    <source>
        <dbReference type="ARBA" id="ARBA00023136"/>
    </source>
</evidence>
<dbReference type="GO" id="GO:0005506">
    <property type="term" value="F:iron ion binding"/>
    <property type="evidence" value="ECO:0007669"/>
    <property type="project" value="InterPro"/>
</dbReference>
<evidence type="ECO:0000313" key="12">
    <source>
        <dbReference type="EMBL" id="KIJ25581.1"/>
    </source>
</evidence>
<dbReference type="InterPro" id="IPR036396">
    <property type="entry name" value="Cyt_P450_sf"/>
</dbReference>
<comment type="cofactor">
    <cofactor evidence="1">
        <name>heme</name>
        <dbReference type="ChEBI" id="CHEBI:30413"/>
    </cofactor>
</comment>
<dbReference type="GO" id="GO:0004497">
    <property type="term" value="F:monooxygenase activity"/>
    <property type="evidence" value="ECO:0007669"/>
    <property type="project" value="UniProtKB-KW"/>
</dbReference>
<dbReference type="GO" id="GO:0016020">
    <property type="term" value="C:membrane"/>
    <property type="evidence" value="ECO:0007669"/>
    <property type="project" value="UniProtKB-SubCell"/>
</dbReference>
<proteinExistence type="inferred from homology"/>
<dbReference type="AlphaFoldDB" id="A0A0C9UJK0"/>
<keyword evidence="4" id="KW-0349">Heme</keyword>
<organism evidence="12 13">
    <name type="scientific">Sphaerobolus stellatus (strain SS14)</name>
    <dbReference type="NCBI Taxonomy" id="990650"/>
    <lineage>
        <taxon>Eukaryota</taxon>
        <taxon>Fungi</taxon>
        <taxon>Dikarya</taxon>
        <taxon>Basidiomycota</taxon>
        <taxon>Agaricomycotina</taxon>
        <taxon>Agaricomycetes</taxon>
        <taxon>Phallomycetidae</taxon>
        <taxon>Geastrales</taxon>
        <taxon>Sphaerobolaceae</taxon>
        <taxon>Sphaerobolus</taxon>
    </lineage>
</organism>
<evidence type="ECO:0000256" key="8">
    <source>
        <dbReference type="ARBA" id="ARBA00023002"/>
    </source>
</evidence>
<comment type="similarity">
    <text evidence="3">Belongs to the cytochrome P450 family.</text>
</comment>
<dbReference type="GO" id="GO:0020037">
    <property type="term" value="F:heme binding"/>
    <property type="evidence" value="ECO:0007669"/>
    <property type="project" value="InterPro"/>
</dbReference>
<keyword evidence="5" id="KW-0812">Transmembrane</keyword>
<keyword evidence="6" id="KW-0479">Metal-binding</keyword>
<evidence type="ECO:0000256" key="3">
    <source>
        <dbReference type="ARBA" id="ARBA00010617"/>
    </source>
</evidence>
<keyword evidence="11" id="KW-0472">Membrane</keyword>
<evidence type="ECO:0000256" key="6">
    <source>
        <dbReference type="ARBA" id="ARBA00022723"/>
    </source>
</evidence>
<dbReference type="EMBL" id="KN837407">
    <property type="protein sequence ID" value="KIJ25581.1"/>
    <property type="molecule type" value="Genomic_DNA"/>
</dbReference>
<dbReference type="Proteomes" id="UP000054279">
    <property type="component" value="Unassembled WGS sequence"/>
</dbReference>
<accession>A0A0C9UJK0</accession>
<protein>
    <recommendedName>
        <fullName evidence="14">Cytochrome P450</fullName>
    </recommendedName>
</protein>
<keyword evidence="10" id="KW-0503">Monooxygenase</keyword>
<keyword evidence="8" id="KW-0560">Oxidoreductase</keyword>
<evidence type="ECO:0000256" key="2">
    <source>
        <dbReference type="ARBA" id="ARBA00004370"/>
    </source>
</evidence>
<dbReference type="HOGENOM" id="CLU_001570_2_2_1"/>